<feature type="transmembrane region" description="Helical" evidence="8">
    <location>
        <begin position="387"/>
        <end position="405"/>
    </location>
</feature>
<feature type="coiled-coil region" evidence="7">
    <location>
        <begin position="121"/>
        <end position="148"/>
    </location>
</feature>
<evidence type="ECO:0000256" key="8">
    <source>
        <dbReference type="SAM" id="Phobius"/>
    </source>
</evidence>
<keyword evidence="3 8" id="KW-0812">Transmembrane</keyword>
<evidence type="ECO:0000313" key="10">
    <source>
        <dbReference type="Proteomes" id="UP000005237"/>
    </source>
</evidence>
<feature type="transmembrane region" description="Helical" evidence="8">
    <location>
        <begin position="611"/>
        <end position="632"/>
    </location>
</feature>
<dbReference type="InterPro" id="IPR036259">
    <property type="entry name" value="MFS_trans_sf"/>
</dbReference>
<comment type="subcellular location">
    <subcellularLocation>
        <location evidence="1">Membrane</location>
        <topology evidence="1">Multi-pass membrane protein</topology>
    </subcellularLocation>
</comment>
<evidence type="ECO:0000313" key="9">
    <source>
        <dbReference type="EnsemblMetazoa" id="CJA15182b.1"/>
    </source>
</evidence>
<accession>A0A8R1DX63</accession>
<reference evidence="9" key="2">
    <citation type="submission" date="2022-06" db="UniProtKB">
        <authorList>
            <consortium name="EnsemblMetazoa"/>
        </authorList>
    </citation>
    <scope>IDENTIFICATION</scope>
    <source>
        <strain evidence="9">DF5081</strain>
    </source>
</reference>
<dbReference type="Proteomes" id="UP000005237">
    <property type="component" value="Unassembled WGS sequence"/>
</dbReference>
<feature type="transmembrane region" description="Helical" evidence="8">
    <location>
        <begin position="324"/>
        <end position="342"/>
    </location>
</feature>
<dbReference type="SUPFAM" id="SSF103473">
    <property type="entry name" value="MFS general substrate transporter"/>
    <property type="match status" value="1"/>
</dbReference>
<keyword evidence="7" id="KW-0175">Coiled coil</keyword>
<evidence type="ECO:0000256" key="7">
    <source>
        <dbReference type="SAM" id="Coils"/>
    </source>
</evidence>
<dbReference type="GO" id="GO:0006937">
    <property type="term" value="P:regulation of muscle contraction"/>
    <property type="evidence" value="ECO:0007669"/>
    <property type="project" value="TreeGrafter"/>
</dbReference>
<feature type="transmembrane region" description="Helical" evidence="8">
    <location>
        <begin position="644"/>
        <end position="665"/>
    </location>
</feature>
<feature type="transmembrane region" description="Helical" evidence="8">
    <location>
        <begin position="570"/>
        <end position="591"/>
    </location>
</feature>
<dbReference type="EnsemblMetazoa" id="CJA15182b.1">
    <property type="protein sequence ID" value="CJA15182b.1"/>
    <property type="gene ID" value="WBGene00134386"/>
</dbReference>
<dbReference type="GO" id="GO:0055120">
    <property type="term" value="C:striated muscle dense body"/>
    <property type="evidence" value="ECO:0007669"/>
    <property type="project" value="TreeGrafter"/>
</dbReference>
<dbReference type="Gene3D" id="1.20.1250.20">
    <property type="entry name" value="MFS general substrate transporter like domains"/>
    <property type="match status" value="2"/>
</dbReference>
<evidence type="ECO:0000256" key="6">
    <source>
        <dbReference type="ARBA" id="ARBA00023180"/>
    </source>
</evidence>
<dbReference type="InterPro" id="IPR010291">
    <property type="entry name" value="Ion_channel_UNC-93"/>
</dbReference>
<feature type="transmembrane region" description="Helical" evidence="8">
    <location>
        <begin position="362"/>
        <end position="380"/>
    </location>
</feature>
<name>A0A8R1DX63_CAEJA</name>
<keyword evidence="10" id="KW-1185">Reference proteome</keyword>
<evidence type="ECO:0000256" key="5">
    <source>
        <dbReference type="ARBA" id="ARBA00023136"/>
    </source>
</evidence>
<proteinExistence type="inferred from homology"/>
<evidence type="ECO:0008006" key="11">
    <source>
        <dbReference type="Google" id="ProtNLM"/>
    </source>
</evidence>
<feature type="transmembrane region" description="Helical" evidence="8">
    <location>
        <begin position="732"/>
        <end position="751"/>
    </location>
</feature>
<keyword evidence="6" id="KW-0325">Glycoprotein</keyword>
<dbReference type="CDD" id="cd17406">
    <property type="entry name" value="MFS_unc93A_like"/>
    <property type="match status" value="1"/>
</dbReference>
<comment type="similarity">
    <text evidence="2">Belongs to the unc-93 family.</text>
</comment>
<evidence type="ECO:0000256" key="4">
    <source>
        <dbReference type="ARBA" id="ARBA00022989"/>
    </source>
</evidence>
<protein>
    <recommendedName>
        <fullName evidence="11">UNC93-like protein</fullName>
    </recommendedName>
</protein>
<feature type="transmembrane region" description="Helical" evidence="8">
    <location>
        <begin position="411"/>
        <end position="434"/>
    </location>
</feature>
<dbReference type="InterPro" id="IPR051951">
    <property type="entry name" value="UNC-93_regulatory"/>
</dbReference>
<reference evidence="10" key="1">
    <citation type="submission" date="2010-08" db="EMBL/GenBank/DDBJ databases">
        <authorList>
            <consortium name="Caenorhabditis japonica Sequencing Consortium"/>
            <person name="Wilson R.K."/>
        </authorList>
    </citation>
    <scope>NUCLEOTIDE SEQUENCE [LARGE SCALE GENOMIC DNA]</scope>
    <source>
        <strain evidence="10">DF5081</strain>
    </source>
</reference>
<keyword evidence="5 8" id="KW-0472">Membrane</keyword>
<feature type="transmembrane region" description="Helical" evidence="8">
    <location>
        <begin position="523"/>
        <end position="549"/>
    </location>
</feature>
<dbReference type="AlphaFoldDB" id="A0A8R1DX63"/>
<keyword evidence="4 8" id="KW-1133">Transmembrane helix</keyword>
<evidence type="ECO:0000256" key="1">
    <source>
        <dbReference type="ARBA" id="ARBA00004141"/>
    </source>
</evidence>
<evidence type="ECO:0000256" key="3">
    <source>
        <dbReference type="ARBA" id="ARBA00022692"/>
    </source>
</evidence>
<dbReference type="GO" id="GO:0005886">
    <property type="term" value="C:plasma membrane"/>
    <property type="evidence" value="ECO:0007669"/>
    <property type="project" value="TreeGrafter"/>
</dbReference>
<feature type="transmembrane region" description="Helical" evidence="8">
    <location>
        <begin position="671"/>
        <end position="698"/>
    </location>
</feature>
<organism evidence="9 10">
    <name type="scientific">Caenorhabditis japonica</name>
    <dbReference type="NCBI Taxonomy" id="281687"/>
    <lineage>
        <taxon>Eukaryota</taxon>
        <taxon>Metazoa</taxon>
        <taxon>Ecdysozoa</taxon>
        <taxon>Nematoda</taxon>
        <taxon>Chromadorea</taxon>
        <taxon>Rhabditida</taxon>
        <taxon>Rhabditina</taxon>
        <taxon>Rhabditomorpha</taxon>
        <taxon>Rhabditoidea</taxon>
        <taxon>Rhabditidae</taxon>
        <taxon>Peloderinae</taxon>
        <taxon>Caenorhabditis</taxon>
    </lineage>
</organism>
<evidence type="ECO:0000256" key="2">
    <source>
        <dbReference type="ARBA" id="ARBA00009172"/>
    </source>
</evidence>
<dbReference type="GO" id="GO:0043266">
    <property type="term" value="P:regulation of potassium ion transport"/>
    <property type="evidence" value="ECO:0007669"/>
    <property type="project" value="TreeGrafter"/>
</dbReference>
<dbReference type="PANTHER" id="PTHR19444">
    <property type="entry name" value="UNC-93 RELATED"/>
    <property type="match status" value="1"/>
</dbReference>
<dbReference type="Pfam" id="PF05978">
    <property type="entry name" value="UNC-93"/>
    <property type="match status" value="1"/>
</dbReference>
<dbReference type="GO" id="GO:0015459">
    <property type="term" value="F:potassium channel regulator activity"/>
    <property type="evidence" value="ECO:0007669"/>
    <property type="project" value="TreeGrafter"/>
</dbReference>
<dbReference type="PANTHER" id="PTHR19444:SF13">
    <property type="entry name" value="PROTEIN UNC-93 HOMOLOG A"/>
    <property type="match status" value="1"/>
</dbReference>
<feature type="transmembrane region" description="Helical" evidence="8">
    <location>
        <begin position="455"/>
        <end position="478"/>
    </location>
</feature>
<sequence>MGRAPLHTVAEQAQSFVMHQLGSSLHMISRYVLSNNLSTSCDCIVHCLLTNRKIELRTNVVEALWRIGEDPNDVPFIAGNDFSWSSKEELSVVCYVVIAECNTREQEKKKEASAILVGAELEALGLGKEQLKEEAREQRRQKKQRSKSPALENIRKTSIHIFQKFGVIPKKKDDSVLLYRHDDIPDLPLDAFCVRPKEFFEEPKFFFFRDMGREQQKAEVNEKCSYLFRGTSFDHDELFELPTEQSRIPEYDHFCPIHGSRRRIVRNQLVTMQTLMHSVDRDDDGEDLSYLYSHDLIAKLIRKKKRQMLSGTEKERITKIKRKIMSNLWIISVAFLFLFTAFNGLQNLQTSVNGDLGSDSLVALYLSLAISSLFVPSFMINRLGCKLTFLVAIFVYFLYIIINLRPTYSSMIPASIFCGIAASCIWGAKCTYITEMGIRYATLNFESQSTVIVRFFGYFFMIVHCGQVVGNVVSSYIFTLSMSGMIRQPEDAIYDTCGYQFPKNLTELSDLAESNLARPPQKVYVAVCLAYLACVIISGMIVSMFLNALMKDARNRKTTQKFNSEIIQLMLGHLIKLKYMLLVPLTIFNGLEQAFLVGVYTKAFVGCGLGIWQIGFVMACFGISDAICSLVFGPLIKLFGRMPLFMFGAVVNLLMIVTLMVWPLNAADTQIFYVVAAVWGMADGVWNTQINGFWVALVGSKSLQFAFMKYRFWESLGIAVGFALIRHVTVEVYLLITFFVLLLGMCGFVAIENFENIESVCEAVKRAYCSAKPRQQDCISEF</sequence>
<dbReference type="FunFam" id="1.20.1250.20:FF:000290">
    <property type="entry name" value="Unc-93 homolog A"/>
    <property type="match status" value="1"/>
</dbReference>